<organism evidence="1">
    <name type="scientific">marine metagenome</name>
    <dbReference type="NCBI Taxonomy" id="408172"/>
    <lineage>
        <taxon>unclassified sequences</taxon>
        <taxon>metagenomes</taxon>
        <taxon>ecological metagenomes</taxon>
    </lineage>
</organism>
<dbReference type="InterPro" id="IPR021457">
    <property type="entry name" value="DUF3108"/>
</dbReference>
<protein>
    <recommendedName>
        <fullName evidence="2">DUF3108 domain-containing protein</fullName>
    </recommendedName>
</protein>
<proteinExistence type="predicted"/>
<accession>A0A382C1R3</accession>
<sequence>MHLISDWNCLHLKGHYLEARVMSALVMMILAPAFCLGAELEPFSASYTISRAAFKAERTIELSRDGSEYLLTAKTTLKGLASLAGRGTAVETSRFQFTQDRIIPILYTAHDGTGNPDRIIRIEFDFSGGVTRAHARGSEHLLKLDQEVFDPLSFELMARIDLRNGVTEPHYMVHEGDRLRPYQFRRKGTETIMVRRKKLNTVRYLIDRQSSRQLYYWLSPDLDHLMVQLRQVHEGKTKASGILTWSSLLL</sequence>
<evidence type="ECO:0000313" key="1">
    <source>
        <dbReference type="EMBL" id="SVB20025.1"/>
    </source>
</evidence>
<dbReference type="AlphaFoldDB" id="A0A382C1R3"/>
<reference evidence="1" key="1">
    <citation type="submission" date="2018-05" db="EMBL/GenBank/DDBJ databases">
        <authorList>
            <person name="Lanie J.A."/>
            <person name="Ng W.-L."/>
            <person name="Kazmierczak K.M."/>
            <person name="Andrzejewski T.M."/>
            <person name="Davidsen T.M."/>
            <person name="Wayne K.J."/>
            <person name="Tettelin H."/>
            <person name="Glass J.I."/>
            <person name="Rusch D."/>
            <person name="Podicherti R."/>
            <person name="Tsui H.-C.T."/>
            <person name="Winkler M.E."/>
        </authorList>
    </citation>
    <scope>NUCLEOTIDE SEQUENCE</scope>
</reference>
<name>A0A382C1R3_9ZZZZ</name>
<dbReference type="Pfam" id="PF11306">
    <property type="entry name" value="DUF3108"/>
    <property type="match status" value="1"/>
</dbReference>
<dbReference type="EMBL" id="UINC01032411">
    <property type="protein sequence ID" value="SVB20025.1"/>
    <property type="molecule type" value="Genomic_DNA"/>
</dbReference>
<evidence type="ECO:0008006" key="2">
    <source>
        <dbReference type="Google" id="ProtNLM"/>
    </source>
</evidence>
<gene>
    <name evidence="1" type="ORF">METZ01_LOCUS172879</name>
</gene>